<evidence type="ECO:0000313" key="7">
    <source>
        <dbReference type="Proteomes" id="UP001281761"/>
    </source>
</evidence>
<dbReference type="EMBL" id="JARBJD010000075">
    <property type="protein sequence ID" value="KAK2954690.1"/>
    <property type="molecule type" value="Genomic_DNA"/>
</dbReference>
<dbReference type="GO" id="GO:1990904">
    <property type="term" value="C:ribonucleoprotein complex"/>
    <property type="evidence" value="ECO:0007669"/>
    <property type="project" value="UniProtKB-KW"/>
</dbReference>
<feature type="region of interest" description="Disordered" evidence="4">
    <location>
        <begin position="15"/>
        <end position="35"/>
    </location>
</feature>
<dbReference type="InterPro" id="IPR051183">
    <property type="entry name" value="U1_U11-U12_snRNP_70-35kDa"/>
</dbReference>
<reference evidence="6 7" key="1">
    <citation type="journal article" date="2022" name="bioRxiv">
        <title>Genomics of Preaxostyla Flagellates Illuminates Evolutionary Transitions and the Path Towards Mitochondrial Loss.</title>
        <authorList>
            <person name="Novak L.V.F."/>
            <person name="Treitli S.C."/>
            <person name="Pyrih J."/>
            <person name="Halakuc P."/>
            <person name="Pipaliya S.V."/>
            <person name="Vacek V."/>
            <person name="Brzon O."/>
            <person name="Soukal P."/>
            <person name="Eme L."/>
            <person name="Dacks J.B."/>
            <person name="Karnkowska A."/>
            <person name="Elias M."/>
            <person name="Hampl V."/>
        </authorList>
    </citation>
    <scope>NUCLEOTIDE SEQUENCE [LARGE SCALE GENOMIC DNA]</scope>
    <source>
        <strain evidence="6">NAU3</strain>
        <tissue evidence="6">Gut</tissue>
    </source>
</reference>
<evidence type="ECO:0000256" key="2">
    <source>
        <dbReference type="ARBA" id="ARBA00023242"/>
    </source>
</evidence>
<feature type="compositionally biased region" description="Basic and acidic residues" evidence="4">
    <location>
        <begin position="226"/>
        <end position="251"/>
    </location>
</feature>
<feature type="compositionally biased region" description="Basic and acidic residues" evidence="4">
    <location>
        <begin position="258"/>
        <end position="293"/>
    </location>
</feature>
<dbReference type="InterPro" id="IPR012677">
    <property type="entry name" value="Nucleotide-bd_a/b_plait_sf"/>
</dbReference>
<dbReference type="Pfam" id="PF12220">
    <property type="entry name" value="U1snRNP70_N"/>
    <property type="match status" value="1"/>
</dbReference>
<comment type="caution">
    <text evidence="6">The sequence shown here is derived from an EMBL/GenBank/DDBJ whole genome shotgun (WGS) entry which is preliminary data.</text>
</comment>
<evidence type="ECO:0000256" key="1">
    <source>
        <dbReference type="ARBA" id="ARBA00004123"/>
    </source>
</evidence>
<gene>
    <name evidence="6" type="ORF">BLNAU_10346</name>
</gene>
<dbReference type="PANTHER" id="PTHR13952">
    <property type="entry name" value="U1 SMALL NUCLEAR RIBONUCLEOPROTEIN 70 KD"/>
    <property type="match status" value="1"/>
</dbReference>
<feature type="domain" description="RRM" evidence="5">
    <location>
        <begin position="99"/>
        <end position="176"/>
    </location>
</feature>
<dbReference type="InterPro" id="IPR000504">
    <property type="entry name" value="RRM_dom"/>
</dbReference>
<keyword evidence="6" id="KW-0687">Ribonucleoprotein</keyword>
<dbReference type="PROSITE" id="PS50102">
    <property type="entry name" value="RRM"/>
    <property type="match status" value="1"/>
</dbReference>
<name>A0ABQ9XT84_9EUKA</name>
<dbReference type="InterPro" id="IPR035979">
    <property type="entry name" value="RBD_domain_sf"/>
</dbReference>
<evidence type="ECO:0000256" key="4">
    <source>
        <dbReference type="SAM" id="MobiDB-lite"/>
    </source>
</evidence>
<organism evidence="6 7">
    <name type="scientific">Blattamonas nauphoetae</name>
    <dbReference type="NCBI Taxonomy" id="2049346"/>
    <lineage>
        <taxon>Eukaryota</taxon>
        <taxon>Metamonada</taxon>
        <taxon>Preaxostyla</taxon>
        <taxon>Oxymonadida</taxon>
        <taxon>Blattamonas</taxon>
    </lineage>
</organism>
<protein>
    <submittedName>
        <fullName evidence="6">U1 small nuclear ribonucleoprotein 70 kDa</fullName>
    </submittedName>
</protein>
<dbReference type="InterPro" id="IPR022023">
    <property type="entry name" value="U1snRNP70_N"/>
</dbReference>
<dbReference type="Pfam" id="PF00076">
    <property type="entry name" value="RRM_1"/>
    <property type="match status" value="1"/>
</dbReference>
<dbReference type="SUPFAM" id="SSF54928">
    <property type="entry name" value="RNA-binding domain, RBD"/>
    <property type="match status" value="1"/>
</dbReference>
<feature type="compositionally biased region" description="Pro residues" evidence="4">
    <location>
        <begin position="15"/>
        <end position="29"/>
    </location>
</feature>
<sequence length="321" mass="37600">MADALTTELLPLFNPNPPLPYLPPPPSRPPTRITPVGDFFNEFEDESLNSSPFSIRETTFERKKRIMEARKKQNEERIARELKEWNPKEDPYITGDPHRTIIIANLNYKTTEAGLRREFEQYGQVNKLRLVTKPDGTPTGRAFIEYADTRSFDEALRRGHGRYLDGRRIIVDYERGRTSDSWRPRRLGGGKGDSRIAHDLVSDAVFGPPVHTTVIQPARPPFRSDGGGRRFGGDFRRDNRDGNRWDNRREGGYQGFGRDNRREYGRDNRDGNRWDNRREGGDRGFGRDDRSYTERYVPQRRRSRERSPDANHDYRQRRNYD</sequence>
<feature type="compositionally biased region" description="Basic and acidic residues" evidence="4">
    <location>
        <begin position="305"/>
        <end position="321"/>
    </location>
</feature>
<keyword evidence="2" id="KW-0539">Nucleus</keyword>
<comment type="subcellular location">
    <subcellularLocation>
        <location evidence="1">Nucleus</location>
    </subcellularLocation>
</comment>
<accession>A0ABQ9XT84</accession>
<evidence type="ECO:0000313" key="6">
    <source>
        <dbReference type="EMBL" id="KAK2954690.1"/>
    </source>
</evidence>
<dbReference type="Gene3D" id="3.30.70.330">
    <property type="match status" value="1"/>
</dbReference>
<evidence type="ECO:0000256" key="3">
    <source>
        <dbReference type="PROSITE-ProRule" id="PRU00176"/>
    </source>
</evidence>
<proteinExistence type="predicted"/>
<feature type="region of interest" description="Disordered" evidence="4">
    <location>
        <begin position="211"/>
        <end position="321"/>
    </location>
</feature>
<keyword evidence="3" id="KW-0694">RNA-binding</keyword>
<dbReference type="SMART" id="SM00360">
    <property type="entry name" value="RRM"/>
    <property type="match status" value="1"/>
</dbReference>
<dbReference type="Proteomes" id="UP001281761">
    <property type="component" value="Unassembled WGS sequence"/>
</dbReference>
<evidence type="ECO:0000259" key="5">
    <source>
        <dbReference type="PROSITE" id="PS50102"/>
    </source>
</evidence>
<keyword evidence="7" id="KW-1185">Reference proteome</keyword>